<dbReference type="OrthoDB" id="6880011at2759"/>
<feature type="domain" description="Catalase core" evidence="16">
    <location>
        <begin position="38"/>
        <end position="434"/>
    </location>
</feature>
<dbReference type="InterPro" id="IPR029062">
    <property type="entry name" value="Class_I_gatase-like"/>
</dbReference>
<dbReference type="FunFam" id="1.20.1370.20:FF:000001">
    <property type="entry name" value="Catalase HPII"/>
    <property type="match status" value="1"/>
</dbReference>
<dbReference type="OMA" id="YGDWSNI"/>
<dbReference type="EMBL" id="HF936128">
    <property type="protein sequence ID" value="CCX15046.1"/>
    <property type="molecule type" value="Genomic_DNA"/>
</dbReference>
<keyword evidence="5 10" id="KW-0349">Heme</keyword>
<evidence type="ECO:0000256" key="14">
    <source>
        <dbReference type="RuleBase" id="RU004142"/>
    </source>
</evidence>
<dbReference type="InterPro" id="IPR018028">
    <property type="entry name" value="Catalase"/>
</dbReference>
<feature type="signal peptide" evidence="15">
    <location>
        <begin position="1"/>
        <end position="18"/>
    </location>
</feature>
<comment type="catalytic activity">
    <reaction evidence="10 13">
        <text>2 H2O2 = O2 + 2 H2O</text>
        <dbReference type="Rhea" id="RHEA:20309"/>
        <dbReference type="ChEBI" id="CHEBI:15377"/>
        <dbReference type="ChEBI" id="CHEBI:15379"/>
        <dbReference type="ChEBI" id="CHEBI:16240"/>
        <dbReference type="EC" id="1.11.1.6"/>
    </reaction>
</comment>
<accession>U4LAD0</accession>
<evidence type="ECO:0000313" key="18">
    <source>
        <dbReference type="Proteomes" id="UP000018144"/>
    </source>
</evidence>
<evidence type="ECO:0000256" key="13">
    <source>
        <dbReference type="RuleBase" id="RU000498"/>
    </source>
</evidence>
<dbReference type="PROSITE" id="PS51257">
    <property type="entry name" value="PROKAR_LIPOPROTEIN"/>
    <property type="match status" value="1"/>
</dbReference>
<evidence type="ECO:0000256" key="8">
    <source>
        <dbReference type="ARBA" id="ARBA00023004"/>
    </source>
</evidence>
<dbReference type="Pfam" id="PF06628">
    <property type="entry name" value="Catalase-rel"/>
    <property type="match status" value="1"/>
</dbReference>
<evidence type="ECO:0000259" key="16">
    <source>
        <dbReference type="SMART" id="SM01060"/>
    </source>
</evidence>
<gene>
    <name evidence="17" type="ORF">PCON_01310</name>
</gene>
<dbReference type="SUPFAM" id="SSF56634">
    <property type="entry name" value="Heme-dependent catalase-like"/>
    <property type="match status" value="1"/>
</dbReference>
<dbReference type="Pfam" id="PF18011">
    <property type="entry name" value="Catalase_C"/>
    <property type="match status" value="1"/>
</dbReference>
<dbReference type="InterPro" id="IPR024712">
    <property type="entry name" value="Catalase_clade2"/>
</dbReference>
<evidence type="ECO:0000256" key="4">
    <source>
        <dbReference type="ARBA" id="ARBA00022559"/>
    </source>
</evidence>
<dbReference type="CDD" id="cd03132">
    <property type="entry name" value="GATase1_catalase"/>
    <property type="match status" value="1"/>
</dbReference>
<evidence type="ECO:0000256" key="1">
    <source>
        <dbReference type="ARBA" id="ARBA00001971"/>
    </source>
</evidence>
<evidence type="ECO:0000256" key="11">
    <source>
        <dbReference type="PIRSR" id="PIRSR038927-1"/>
    </source>
</evidence>
<keyword evidence="7 10" id="KW-0560">Oxidoreductase</keyword>
<comment type="function">
    <text evidence="10">Occurs in almost all aerobically respiring organisms and serves to protect cells from the toxic effects of hydrogen peroxide.</text>
</comment>
<dbReference type="InterPro" id="IPR002226">
    <property type="entry name" value="Catalase_haem_BS"/>
</dbReference>
<keyword evidence="6 10" id="KW-0479">Metal-binding</keyword>
<sequence length="705" mass="77795">MRGTILSGIVLNALLASAACPFMQAGGENPHEKRDKVTGDDGFLDQFVVNDANTYTTTDFGRGRGPTLLEDFVMRTKITRFDHERIPERAVHARGAAAHGYFESYGDWSNITAASFLNTAGKQTPIFLRFSTVAGSRGSADTARDVHGFSLRFYTDQGNYDIVGNNIPVFFIQDAIQFPDLIHAVKPRPDNEIPQAATAHDSAWDFFSSNPSTMHTLMWALSGHGIPRSFRHIDGFGVHTFRFVTDEGKSKLIKWHFKSKQGRASVTWPEAQALAGKNADYHRQDLHDAIENGHFPEWEVGVQIMEESDVLRFGYDLLDPTKIVPVEDVPITPIGKFILNRNTMNYFAETEQSMFCPGHIVRGIDFSEDPLLQGRLFSYVDTQLNRNMGSPNFEQIPINRPRVTVHNNNRDGAGQQMLHSNISPYSENTLNEGAPYAANMTHGQGFFTAPERRVNGAYIREKSPTFMDFWSQPRLFLNSLSPAELQMVINAARFELSNVKSKNVQKRVIAQFNRISNELATRVAKALGLEAPAPETKYYHNNKTSDVSTFGNPLSSIATLNVGILASTSSAKSVAQAQEIAAALKAKGANPTVIAEHLADGVGATYSGADAVLFDGIIIADDTRKVFTSQSSLYPVGRPVQIVRDAFYYGKPVAAVGAGKAGFSQAAVDEKVKGVYTADAWANIEAEFETGLKQFKFLDRFPIDE</sequence>
<dbReference type="Gene3D" id="2.40.180.10">
    <property type="entry name" value="Catalase core domain"/>
    <property type="match status" value="1"/>
</dbReference>
<dbReference type="InterPro" id="IPR043156">
    <property type="entry name" value="Catalase_clade2_helical"/>
</dbReference>
<reference evidence="17 18" key="1">
    <citation type="journal article" date="2013" name="PLoS Genet.">
        <title>The genome and development-dependent transcriptomes of Pyronema confluens: a window into fungal evolution.</title>
        <authorList>
            <person name="Traeger S."/>
            <person name="Altegoer F."/>
            <person name="Freitag M."/>
            <person name="Gabaldon T."/>
            <person name="Kempken F."/>
            <person name="Kumar A."/>
            <person name="Marcet-Houben M."/>
            <person name="Poggeler S."/>
            <person name="Stajich J.E."/>
            <person name="Nowrousian M."/>
        </authorList>
    </citation>
    <scope>NUCLEOTIDE SEQUENCE [LARGE SCALE GENOMIC DNA]</scope>
    <source>
        <strain evidence="18">CBS 100304</strain>
        <tissue evidence="17">Vegetative mycelium</tissue>
    </source>
</reference>
<evidence type="ECO:0000256" key="10">
    <source>
        <dbReference type="PIRNR" id="PIRNR038927"/>
    </source>
</evidence>
<dbReference type="InterPro" id="IPR011614">
    <property type="entry name" value="Catalase_core"/>
</dbReference>
<dbReference type="GO" id="GO:0042744">
    <property type="term" value="P:hydrogen peroxide catabolic process"/>
    <property type="evidence" value="ECO:0007669"/>
    <property type="project" value="UniProtKB-UniRule"/>
</dbReference>
<dbReference type="EC" id="1.11.1.6" evidence="3 10"/>
<dbReference type="GO" id="GO:0006979">
    <property type="term" value="P:response to oxidative stress"/>
    <property type="evidence" value="ECO:0007669"/>
    <property type="project" value="InterPro"/>
</dbReference>
<evidence type="ECO:0000313" key="17">
    <source>
        <dbReference type="EMBL" id="CCX15046.1"/>
    </source>
</evidence>
<dbReference type="GO" id="GO:0004096">
    <property type="term" value="F:catalase activity"/>
    <property type="evidence" value="ECO:0007669"/>
    <property type="project" value="UniProtKB-UniRule"/>
</dbReference>
<evidence type="ECO:0000256" key="9">
    <source>
        <dbReference type="ARBA" id="ARBA00023324"/>
    </source>
</evidence>
<feature type="chain" id="PRO_5004651184" description="Catalase" evidence="15">
    <location>
        <begin position="19"/>
        <end position="705"/>
    </location>
</feature>
<dbReference type="GO" id="GO:0046872">
    <property type="term" value="F:metal ion binding"/>
    <property type="evidence" value="ECO:0007669"/>
    <property type="project" value="UniProtKB-KW"/>
</dbReference>
<comment type="similarity">
    <text evidence="2 10 13">Belongs to the catalase family.</text>
</comment>
<dbReference type="AlphaFoldDB" id="U4LAD0"/>
<dbReference type="InterPro" id="IPR020835">
    <property type="entry name" value="Catalase_sf"/>
</dbReference>
<keyword evidence="18" id="KW-1185">Reference proteome</keyword>
<dbReference type="InterPro" id="IPR010582">
    <property type="entry name" value="Catalase_immune_responsive"/>
</dbReference>
<dbReference type="InterPro" id="IPR041399">
    <property type="entry name" value="Catalase_large_C"/>
</dbReference>
<dbReference type="STRING" id="1076935.U4LAD0"/>
<dbReference type="PANTHER" id="PTHR42821">
    <property type="entry name" value="CATALASE"/>
    <property type="match status" value="1"/>
</dbReference>
<dbReference type="Gene3D" id="1.20.1370.20">
    <property type="match status" value="1"/>
</dbReference>
<dbReference type="InterPro" id="IPR024708">
    <property type="entry name" value="Catalase_AS"/>
</dbReference>
<dbReference type="PROSITE" id="PS00438">
    <property type="entry name" value="CATALASE_2"/>
    <property type="match status" value="1"/>
</dbReference>
<organism evidence="17 18">
    <name type="scientific">Pyronema omphalodes (strain CBS 100304)</name>
    <name type="common">Pyronema confluens</name>
    <dbReference type="NCBI Taxonomy" id="1076935"/>
    <lineage>
        <taxon>Eukaryota</taxon>
        <taxon>Fungi</taxon>
        <taxon>Dikarya</taxon>
        <taxon>Ascomycota</taxon>
        <taxon>Pezizomycotina</taxon>
        <taxon>Pezizomycetes</taxon>
        <taxon>Pezizales</taxon>
        <taxon>Pyronemataceae</taxon>
        <taxon>Pyronema</taxon>
    </lineage>
</organism>
<keyword evidence="9 10" id="KW-0376">Hydrogen peroxide</keyword>
<evidence type="ECO:0000256" key="3">
    <source>
        <dbReference type="ARBA" id="ARBA00012314"/>
    </source>
</evidence>
<keyword evidence="15" id="KW-0732">Signal</keyword>
<evidence type="ECO:0000256" key="12">
    <source>
        <dbReference type="PIRSR" id="PIRSR038927-2"/>
    </source>
</evidence>
<dbReference type="eggNOG" id="KOG0047">
    <property type="taxonomic scope" value="Eukaryota"/>
</dbReference>
<comment type="function">
    <text evidence="14">Catalyzes the degradation of hydrogen peroxide (H(2)O(2)) generated by peroxisomal oxidases to water and oxygen, thereby protecting cells from the toxic effects of hydrogen peroxide.</text>
</comment>
<comment type="cofactor">
    <cofactor evidence="1 10 12">
        <name>heme</name>
        <dbReference type="ChEBI" id="CHEBI:30413"/>
    </cofactor>
</comment>
<dbReference type="GO" id="GO:0020037">
    <property type="term" value="F:heme binding"/>
    <property type="evidence" value="ECO:0007669"/>
    <property type="project" value="UniProtKB-UniRule"/>
</dbReference>
<dbReference type="PROSITE" id="PS51402">
    <property type="entry name" value="CATALASE_3"/>
    <property type="match status" value="1"/>
</dbReference>
<dbReference type="FunFam" id="2.40.180.10:FF:000003">
    <property type="entry name" value="Catalase"/>
    <property type="match status" value="1"/>
</dbReference>
<dbReference type="PRINTS" id="PR00067">
    <property type="entry name" value="CATALASE"/>
</dbReference>
<evidence type="ECO:0000256" key="2">
    <source>
        <dbReference type="ARBA" id="ARBA00005329"/>
    </source>
</evidence>
<dbReference type="GO" id="GO:0005829">
    <property type="term" value="C:cytosol"/>
    <property type="evidence" value="ECO:0007669"/>
    <property type="project" value="TreeGrafter"/>
</dbReference>
<name>U4LAD0_PYROM</name>
<dbReference type="PIRSF" id="PIRSF038927">
    <property type="entry name" value="Catalase_clade2"/>
    <property type="match status" value="1"/>
</dbReference>
<dbReference type="Pfam" id="PF00199">
    <property type="entry name" value="Catalase"/>
    <property type="match status" value="1"/>
</dbReference>
<feature type="binding site" description="axial binding residue" evidence="12">
    <location>
        <position position="379"/>
    </location>
    <ligand>
        <name>heme</name>
        <dbReference type="ChEBI" id="CHEBI:30413"/>
    </ligand>
    <ligandPart>
        <name>Fe</name>
        <dbReference type="ChEBI" id="CHEBI:18248"/>
    </ligandPart>
</feature>
<dbReference type="Gene3D" id="3.40.50.880">
    <property type="match status" value="1"/>
</dbReference>
<evidence type="ECO:0000256" key="6">
    <source>
        <dbReference type="ARBA" id="ARBA00022723"/>
    </source>
</evidence>
<evidence type="ECO:0000256" key="15">
    <source>
        <dbReference type="SAM" id="SignalP"/>
    </source>
</evidence>
<evidence type="ECO:0000256" key="7">
    <source>
        <dbReference type="ARBA" id="ARBA00023002"/>
    </source>
</evidence>
<dbReference type="PROSITE" id="PS00437">
    <property type="entry name" value="CATALASE_1"/>
    <property type="match status" value="1"/>
</dbReference>
<dbReference type="SMART" id="SM01060">
    <property type="entry name" value="Catalase"/>
    <property type="match status" value="1"/>
</dbReference>
<feature type="active site" evidence="11">
    <location>
        <position position="165"/>
    </location>
</feature>
<proteinExistence type="inferred from homology"/>
<keyword evidence="4 10" id="KW-0575">Peroxidase</keyword>
<dbReference type="PANTHER" id="PTHR42821:SF3">
    <property type="entry name" value="CATALASE B"/>
    <property type="match status" value="1"/>
</dbReference>
<evidence type="ECO:0000256" key="5">
    <source>
        <dbReference type="ARBA" id="ARBA00022617"/>
    </source>
</evidence>
<protein>
    <recommendedName>
        <fullName evidence="3 10">Catalase</fullName>
        <ecNumber evidence="3 10">1.11.1.6</ecNumber>
    </recommendedName>
</protein>
<feature type="active site" evidence="11">
    <location>
        <position position="92"/>
    </location>
</feature>
<dbReference type="Proteomes" id="UP000018144">
    <property type="component" value="Unassembled WGS sequence"/>
</dbReference>
<keyword evidence="8 10" id="KW-0408">Iron</keyword>